<reference evidence="3" key="1">
    <citation type="submission" date="2015-11" db="EMBL/GenBank/DDBJ databases">
        <authorList>
            <person name="Varghese N."/>
        </authorList>
    </citation>
    <scope>NUCLEOTIDE SEQUENCE [LARGE SCALE GENOMIC DNA]</scope>
    <source>
        <strain evidence="3">DSM 45899</strain>
    </source>
</reference>
<feature type="region of interest" description="Disordered" evidence="1">
    <location>
        <begin position="20"/>
        <end position="41"/>
    </location>
</feature>
<gene>
    <name evidence="2" type="ORF">Ga0074812_1257</name>
</gene>
<sequence>MAVIEVEVDQQLAGAAAVLDAGRDDEHDQQEPEGVGDDEPLTAVSLPRWCFLTGRFRPETGEPHKGRYV</sequence>
<accession>A0A0S4QU38</accession>
<organism evidence="2 3">
    <name type="scientific">Parafrankia irregularis</name>
    <dbReference type="NCBI Taxonomy" id="795642"/>
    <lineage>
        <taxon>Bacteria</taxon>
        <taxon>Bacillati</taxon>
        <taxon>Actinomycetota</taxon>
        <taxon>Actinomycetes</taxon>
        <taxon>Frankiales</taxon>
        <taxon>Frankiaceae</taxon>
        <taxon>Parafrankia</taxon>
    </lineage>
</organism>
<feature type="compositionally biased region" description="Basic and acidic residues" evidence="1">
    <location>
        <begin position="21"/>
        <end position="30"/>
    </location>
</feature>
<dbReference type="AlphaFoldDB" id="A0A0S4QU38"/>
<protein>
    <submittedName>
        <fullName evidence="2">Uncharacterized protein</fullName>
    </submittedName>
</protein>
<proteinExistence type="predicted"/>
<evidence type="ECO:0000313" key="3">
    <source>
        <dbReference type="Proteomes" id="UP000198802"/>
    </source>
</evidence>
<dbReference type="Proteomes" id="UP000198802">
    <property type="component" value="Unassembled WGS sequence"/>
</dbReference>
<dbReference type="EMBL" id="FAOZ01000025">
    <property type="protein sequence ID" value="CUU59120.1"/>
    <property type="molecule type" value="Genomic_DNA"/>
</dbReference>
<name>A0A0S4QU38_9ACTN</name>
<dbReference type="RefSeq" id="WP_054571114.1">
    <property type="nucleotide sequence ID" value="NZ_FAOZ01000025.1"/>
</dbReference>
<keyword evidence="3" id="KW-1185">Reference proteome</keyword>
<evidence type="ECO:0000313" key="2">
    <source>
        <dbReference type="EMBL" id="CUU59120.1"/>
    </source>
</evidence>
<evidence type="ECO:0000256" key="1">
    <source>
        <dbReference type="SAM" id="MobiDB-lite"/>
    </source>
</evidence>